<accession>A0A418NSY5</accession>
<dbReference type="EMBL" id="QXFL01000003">
    <property type="protein sequence ID" value="RIV86508.1"/>
    <property type="molecule type" value="Genomic_DNA"/>
</dbReference>
<protein>
    <submittedName>
        <fullName evidence="2">Uncharacterized protein</fullName>
    </submittedName>
</protein>
<dbReference type="RefSeq" id="WP_119586223.1">
    <property type="nucleotide sequence ID" value="NZ_CAWODQ010000022.1"/>
</dbReference>
<dbReference type="AlphaFoldDB" id="A0A418NSY5"/>
<gene>
    <name evidence="2" type="ORF">D2V07_07205</name>
</gene>
<dbReference type="Proteomes" id="UP000286576">
    <property type="component" value="Unassembled WGS sequence"/>
</dbReference>
<sequence length="72" mass="8244">MRNRRDVLVTLDPEEGTEAYDRLVRERRVRHIARRLAVLAVIGLLAWGVHHLADLGRELEHRAGISGSEIRP</sequence>
<name>A0A418NSY5_9SPHN</name>
<evidence type="ECO:0000313" key="2">
    <source>
        <dbReference type="EMBL" id="RIV86508.1"/>
    </source>
</evidence>
<keyword evidence="1" id="KW-0812">Transmembrane</keyword>
<organism evidence="2 3">
    <name type="scientific">Aurantiacibacter zhengii</name>
    <dbReference type="NCBI Taxonomy" id="2307003"/>
    <lineage>
        <taxon>Bacteria</taxon>
        <taxon>Pseudomonadati</taxon>
        <taxon>Pseudomonadota</taxon>
        <taxon>Alphaproteobacteria</taxon>
        <taxon>Sphingomonadales</taxon>
        <taxon>Erythrobacteraceae</taxon>
        <taxon>Aurantiacibacter</taxon>
    </lineage>
</organism>
<keyword evidence="1" id="KW-0472">Membrane</keyword>
<keyword evidence="1" id="KW-1133">Transmembrane helix</keyword>
<comment type="caution">
    <text evidence="2">The sequence shown here is derived from an EMBL/GenBank/DDBJ whole genome shotgun (WGS) entry which is preliminary data.</text>
</comment>
<evidence type="ECO:0000313" key="3">
    <source>
        <dbReference type="Proteomes" id="UP000286576"/>
    </source>
</evidence>
<keyword evidence="3" id="KW-1185">Reference proteome</keyword>
<evidence type="ECO:0000256" key="1">
    <source>
        <dbReference type="SAM" id="Phobius"/>
    </source>
</evidence>
<reference evidence="2 3" key="1">
    <citation type="submission" date="2018-08" db="EMBL/GenBank/DDBJ databases">
        <title>Erythrobacter zhengii sp.nov., a bacterium isolated from deep-sea sediment.</title>
        <authorList>
            <person name="Fang C."/>
            <person name="Wu Y.-H."/>
            <person name="Sun C."/>
            <person name="Wang H."/>
            <person name="Cheng H."/>
            <person name="Meng F.-X."/>
            <person name="Wang C.-S."/>
            <person name="Xu X.-W."/>
        </authorList>
    </citation>
    <scope>NUCLEOTIDE SEQUENCE [LARGE SCALE GENOMIC DNA]</scope>
    <source>
        <strain evidence="2 3">V18</strain>
    </source>
</reference>
<proteinExistence type="predicted"/>
<feature type="transmembrane region" description="Helical" evidence="1">
    <location>
        <begin position="32"/>
        <end position="50"/>
    </location>
</feature>